<dbReference type="AlphaFoldDB" id="X6MVP8"/>
<dbReference type="SMART" id="SM00028">
    <property type="entry name" value="TPR"/>
    <property type="match status" value="6"/>
</dbReference>
<evidence type="ECO:0000256" key="1">
    <source>
        <dbReference type="ARBA" id="ARBA00010935"/>
    </source>
</evidence>
<dbReference type="SUPFAM" id="SSF81901">
    <property type="entry name" value="HCP-like"/>
    <property type="match status" value="1"/>
</dbReference>
<dbReference type="Pfam" id="PF25062">
    <property type="entry name" value="ARM_TT21_N"/>
    <property type="match status" value="1"/>
</dbReference>
<protein>
    <submittedName>
        <fullName evidence="5">Uncharacterized protein</fullName>
    </submittedName>
</protein>
<organism evidence="5 6">
    <name type="scientific">Reticulomyxa filosa</name>
    <dbReference type="NCBI Taxonomy" id="46433"/>
    <lineage>
        <taxon>Eukaryota</taxon>
        <taxon>Sar</taxon>
        <taxon>Rhizaria</taxon>
        <taxon>Retaria</taxon>
        <taxon>Foraminifera</taxon>
        <taxon>Monothalamids</taxon>
        <taxon>Reticulomyxidae</taxon>
        <taxon>Reticulomyxa</taxon>
    </lineage>
</organism>
<sequence>MSLLTSSSDEMEDIIHYYGVNHQWYNLEIFLEKKIQSAGSATAFPLLNFWLGFCYLLKDEHDHASTQFESLQSDENYKLAATAAAIEASLISRRDDQTTEGHDKEESTLKTKLRSFSKTVNARKGNIDALLNVSMYFYHIGRIKQSRHFCEKAQEINNNHPNVLCMLGWIFLQLCKQASNEAEKSRFFKKVPILFATAIKQSEQGNSASDKKKPPMLALYGLYQCYLMKKNLKKATECLNILMVHYSYLSIHILSDKALLHLLCGMGQETVATCERIEKQCEEERAALPISVLQAQLYCNLIYEGNKHKAICVLKNITDQFVNDQCFMSYRTNAFVFYDIVSVVCFYAIFSLESQRTPFFKKRSGEKKERKNVTKYYFLKPFFFFLANSILQLCQQLIKHAVELDPENPLYLKEQAYIYMCSDRIEEARQIYEEANIVDEQLSKEVLYGIIECKIAQGQMSEAEEVFELLEESDGNEHKEEEGHLNLHNFSMHNYLQGLFEWKVNQNEHTVSNIFQLAFDAYKKMIQLLPRTFRQNLPFFFFFFWKYLLKNGQLTNILFYKNSGEFFRQVNMRFVLSIVQKYLSHQIESMILPELHEHQDQFLEQCIDVLENGMHMIVDNCACYDALLLLSKCYFLNRDMAAASKIWNNLVNMDSSQWQVYLLQCQFHLQPSTIDVKSAQIALDQASASNFEVQSMPVFQYFKGYLLYLAHDSKQATLTLQSALDKLKKEYIANKQECRSIYGLFNYKDLCLSICVLLAQLLRDNNEIQKAKQAIDSATSLIQDQYFQTQLKIAQSQMLISQNNIHDALGTYTLFY</sequence>
<comment type="caution">
    <text evidence="5">The sequence shown here is derived from an EMBL/GenBank/DDBJ whole genome shotgun (WGS) entry which is preliminary data.</text>
</comment>
<dbReference type="PANTHER" id="PTHR14699:SF0">
    <property type="entry name" value="TETRATRICOPEPTIDE REPEAT PROTEIN 21 HOMOLOG"/>
    <property type="match status" value="1"/>
</dbReference>
<reference evidence="5 6" key="1">
    <citation type="journal article" date="2013" name="Curr. Biol.">
        <title>The Genome of the Foraminiferan Reticulomyxa filosa.</title>
        <authorList>
            <person name="Glockner G."/>
            <person name="Hulsmann N."/>
            <person name="Schleicher M."/>
            <person name="Noegel A.A."/>
            <person name="Eichinger L."/>
            <person name="Gallinger C."/>
            <person name="Pawlowski J."/>
            <person name="Sierra R."/>
            <person name="Euteneuer U."/>
            <person name="Pillet L."/>
            <person name="Moustafa A."/>
            <person name="Platzer M."/>
            <person name="Groth M."/>
            <person name="Szafranski K."/>
            <person name="Schliwa M."/>
        </authorList>
    </citation>
    <scope>NUCLEOTIDE SEQUENCE [LARGE SCALE GENOMIC DNA]</scope>
</reference>
<dbReference type="Gene3D" id="1.25.40.10">
    <property type="entry name" value="Tetratricopeptide repeat domain"/>
    <property type="match status" value="2"/>
</dbReference>
<dbReference type="SUPFAM" id="SSF48452">
    <property type="entry name" value="TPR-like"/>
    <property type="match status" value="2"/>
</dbReference>
<dbReference type="Pfam" id="PF25060">
    <property type="entry name" value="ARM_TT21_2nd"/>
    <property type="match status" value="2"/>
</dbReference>
<feature type="domain" description="Tetratricopeptide repeat protein 21A/21B second ARM" evidence="3">
    <location>
        <begin position="564"/>
        <end position="670"/>
    </location>
</feature>
<feature type="domain" description="Tetratricopeptide repeat protein 21A/21B N-terminal ARM repeat" evidence="4">
    <location>
        <begin position="15"/>
        <end position="250"/>
    </location>
</feature>
<evidence type="ECO:0000313" key="6">
    <source>
        <dbReference type="Proteomes" id="UP000023152"/>
    </source>
</evidence>
<evidence type="ECO:0000256" key="2">
    <source>
        <dbReference type="SAM" id="Coils"/>
    </source>
</evidence>
<dbReference type="GO" id="GO:0005929">
    <property type="term" value="C:cilium"/>
    <property type="evidence" value="ECO:0007669"/>
    <property type="project" value="GOC"/>
</dbReference>
<dbReference type="GO" id="GO:0030991">
    <property type="term" value="C:intraciliary transport particle A"/>
    <property type="evidence" value="ECO:0007669"/>
    <property type="project" value="TreeGrafter"/>
</dbReference>
<dbReference type="GO" id="GO:0035721">
    <property type="term" value="P:intraciliary retrograde transport"/>
    <property type="evidence" value="ECO:0007669"/>
    <property type="project" value="TreeGrafter"/>
</dbReference>
<gene>
    <name evidence="5" type="ORF">RFI_19595</name>
</gene>
<dbReference type="InterPro" id="IPR019734">
    <property type="entry name" value="TPR_rpt"/>
</dbReference>
<dbReference type="InterPro" id="IPR011990">
    <property type="entry name" value="TPR-like_helical_dom_sf"/>
</dbReference>
<comment type="similarity">
    <text evidence="1">Belongs to the TTC21 family.</text>
</comment>
<name>X6MVP8_RETFI</name>
<dbReference type="Proteomes" id="UP000023152">
    <property type="component" value="Unassembled WGS sequence"/>
</dbReference>
<dbReference type="GO" id="GO:0061512">
    <property type="term" value="P:protein localization to cilium"/>
    <property type="evidence" value="ECO:0007669"/>
    <property type="project" value="TreeGrafter"/>
</dbReference>
<evidence type="ECO:0000259" key="3">
    <source>
        <dbReference type="Pfam" id="PF25060"/>
    </source>
</evidence>
<keyword evidence="6" id="KW-1185">Reference proteome</keyword>
<evidence type="ECO:0000313" key="5">
    <source>
        <dbReference type="EMBL" id="ETO17721.1"/>
    </source>
</evidence>
<dbReference type="Pfam" id="PF25058">
    <property type="entry name" value="ARM_TT21"/>
    <property type="match status" value="1"/>
</dbReference>
<dbReference type="InterPro" id="IPR056833">
    <property type="entry name" value="ARM_TT21_N"/>
</dbReference>
<evidence type="ECO:0000259" key="4">
    <source>
        <dbReference type="Pfam" id="PF25062"/>
    </source>
</evidence>
<accession>X6MVP8</accession>
<dbReference type="EMBL" id="ASPP01016118">
    <property type="protein sequence ID" value="ETO17721.1"/>
    <property type="molecule type" value="Genomic_DNA"/>
</dbReference>
<feature type="domain" description="Tetratricopeptide repeat protein 21A/21B second ARM" evidence="3">
    <location>
        <begin position="366"/>
        <end position="480"/>
    </location>
</feature>
<dbReference type="InterPro" id="IPR056832">
    <property type="entry name" value="ARM_TT21_2nd"/>
</dbReference>
<feature type="coiled-coil region" evidence="2">
    <location>
        <begin position="425"/>
        <end position="473"/>
    </location>
</feature>
<keyword evidence="2" id="KW-0175">Coiled coil</keyword>
<dbReference type="PANTHER" id="PTHR14699">
    <property type="entry name" value="STI2 PROTEIN-RELATED"/>
    <property type="match status" value="1"/>
</dbReference>
<dbReference type="InterPro" id="IPR040364">
    <property type="entry name" value="TTC21A/TTC21B"/>
</dbReference>
<proteinExistence type="inferred from homology"/>